<gene>
    <name evidence="1" type="ORF">P170DRAFT_474101</name>
</gene>
<proteinExistence type="predicted"/>
<dbReference type="InterPro" id="IPR040144">
    <property type="entry name" value="RAP1GDS1"/>
</dbReference>
<dbReference type="GeneID" id="36560801"/>
<dbReference type="RefSeq" id="XP_024705841.1">
    <property type="nucleotide sequence ID" value="XM_024853103.1"/>
</dbReference>
<evidence type="ECO:0000313" key="1">
    <source>
        <dbReference type="EMBL" id="PLB50539.1"/>
    </source>
</evidence>
<evidence type="ECO:0000313" key="2">
    <source>
        <dbReference type="Proteomes" id="UP000234275"/>
    </source>
</evidence>
<accession>A0A2I2GCD1</accession>
<dbReference type="PANTHER" id="PTHR10957">
    <property type="entry name" value="RAP1 GTPASE-GDP DISSOCIATION STIMULATOR 1"/>
    <property type="match status" value="1"/>
</dbReference>
<dbReference type="STRING" id="1392250.A0A2I2GCD1"/>
<dbReference type="Gene3D" id="1.25.10.10">
    <property type="entry name" value="Leucine-rich Repeat Variant"/>
    <property type="match status" value="2"/>
</dbReference>
<dbReference type="SUPFAM" id="SSF48371">
    <property type="entry name" value="ARM repeat"/>
    <property type="match status" value="1"/>
</dbReference>
<protein>
    <submittedName>
        <fullName evidence="1">GTP-binding protein</fullName>
    </submittedName>
</protein>
<dbReference type="InterPro" id="IPR016024">
    <property type="entry name" value="ARM-type_fold"/>
</dbReference>
<sequence length="670" mass="74370">MTSTAEGFLNWHDSDTSQLNLLARQCQELECPPLNEIVPGLYPSAPADSSPKIVSLSSEEQEALFRSLQRILDSAAASTTEDEAHDEANGVEIQPSFQRVGTPFGEVNDILHKLSNCRSHYMEQAAEVLANGSRNPLWRLPFGQTGILDFFLERVASKENAESALLLHSLRLIGNCCADTDENRTIVVKGNYTAAILQHLLNPELIKVVLPVVYNLCMDFEPAQSQLAANKIVYIIIRLVRDEALKDNPSLLDFAYELIELTAEQEKGIEVCPDGTILLMMELLLRKEFTSTVAQFSCITNCLMSMLDNKRFQDICISRRMVSNILSVLTRAVALGKHASADDTQMLAQLQLKINQTLSEVSASSLFAETYPLDSDLTLLLKSWLSTTDDQLQICSCVMLGNLARSDEVCQLMVEEIKIHEELISILKGEARGAVLHSTLGFLKNLAIAGNNRLHLGTAGIIPVISRLWNYETVPQVQFAATSIARQLVISSVENITLLLETFSENHHNPPQQVTYLSLLLSLFKKTDSVPIKTEIGRLIASVCRTIVPKARAQDQLAKSVLERLFTMHEDVALPVGGMIVQSQWPVVRSEGWFALALMASNKQGSIAAIDCLQKMDLFPPLEELLGKDSSDEAEELQLSNDRDNAVVLVKELLQHDVSHYAYPTWWISC</sequence>
<dbReference type="GO" id="GO:0005085">
    <property type="term" value="F:guanyl-nucleotide exchange factor activity"/>
    <property type="evidence" value="ECO:0007669"/>
    <property type="project" value="InterPro"/>
</dbReference>
<keyword evidence="2" id="KW-1185">Reference proteome</keyword>
<dbReference type="Proteomes" id="UP000234275">
    <property type="component" value="Unassembled WGS sequence"/>
</dbReference>
<name>A0A2I2GCD1_9EURO</name>
<reference evidence="1 2" key="1">
    <citation type="submission" date="2016-12" db="EMBL/GenBank/DDBJ databases">
        <title>The genomes of Aspergillus section Nigri reveals drivers in fungal speciation.</title>
        <authorList>
            <consortium name="DOE Joint Genome Institute"/>
            <person name="Vesth T.C."/>
            <person name="Nybo J."/>
            <person name="Theobald S."/>
            <person name="Brandl J."/>
            <person name="Frisvad J.C."/>
            <person name="Nielsen K.F."/>
            <person name="Lyhne E.K."/>
            <person name="Kogle M.E."/>
            <person name="Kuo A."/>
            <person name="Riley R."/>
            <person name="Clum A."/>
            <person name="Nolan M."/>
            <person name="Lipzen A."/>
            <person name="Salamov A."/>
            <person name="Henrissat B."/>
            <person name="Wiebenga A."/>
            <person name="De Vries R.P."/>
            <person name="Grigoriev I.V."/>
            <person name="Mortensen U.H."/>
            <person name="Andersen M.R."/>
            <person name="Baker S.E."/>
        </authorList>
    </citation>
    <scope>NUCLEOTIDE SEQUENCE [LARGE SCALE GENOMIC DNA]</scope>
    <source>
        <strain evidence="1 2">IBT 23096</strain>
    </source>
</reference>
<organism evidence="1 2">
    <name type="scientific">Aspergillus steynii IBT 23096</name>
    <dbReference type="NCBI Taxonomy" id="1392250"/>
    <lineage>
        <taxon>Eukaryota</taxon>
        <taxon>Fungi</taxon>
        <taxon>Dikarya</taxon>
        <taxon>Ascomycota</taxon>
        <taxon>Pezizomycotina</taxon>
        <taxon>Eurotiomycetes</taxon>
        <taxon>Eurotiomycetidae</taxon>
        <taxon>Eurotiales</taxon>
        <taxon>Aspergillaceae</taxon>
        <taxon>Aspergillus</taxon>
        <taxon>Aspergillus subgen. Circumdati</taxon>
    </lineage>
</organism>
<comment type="caution">
    <text evidence="1">The sequence shown here is derived from an EMBL/GenBank/DDBJ whole genome shotgun (WGS) entry which is preliminary data.</text>
</comment>
<dbReference type="OrthoDB" id="26149at2759"/>
<dbReference type="VEuPathDB" id="FungiDB:P170DRAFT_474101"/>
<dbReference type="AlphaFoldDB" id="A0A2I2GCD1"/>
<dbReference type="EMBL" id="MSFO01000003">
    <property type="protein sequence ID" value="PLB50539.1"/>
    <property type="molecule type" value="Genomic_DNA"/>
</dbReference>
<dbReference type="InterPro" id="IPR011989">
    <property type="entry name" value="ARM-like"/>
</dbReference>